<gene>
    <name evidence="2" type="ORF">G0U57_016728</name>
</gene>
<evidence type="ECO:0000313" key="3">
    <source>
        <dbReference type="Proteomes" id="UP000765507"/>
    </source>
</evidence>
<evidence type="ECO:0000313" key="2">
    <source>
        <dbReference type="EMBL" id="KAG6920581.1"/>
    </source>
</evidence>
<dbReference type="SUPFAM" id="SSF48371">
    <property type="entry name" value="ARM repeat"/>
    <property type="match status" value="1"/>
</dbReference>
<name>A0A8T1RVE5_CHESE</name>
<evidence type="ECO:0000259" key="1">
    <source>
        <dbReference type="Pfam" id="PF23210"/>
    </source>
</evidence>
<dbReference type="InterPro" id="IPR045206">
    <property type="entry name" value="Maestro_heat-like_prot"/>
</dbReference>
<feature type="domain" description="MROH2B-like HEAT-repeats" evidence="1">
    <location>
        <begin position="2"/>
        <end position="128"/>
    </location>
</feature>
<dbReference type="OrthoDB" id="1884734at2759"/>
<dbReference type="GO" id="GO:0005737">
    <property type="term" value="C:cytoplasm"/>
    <property type="evidence" value="ECO:0007669"/>
    <property type="project" value="TreeGrafter"/>
</dbReference>
<dbReference type="EMBL" id="JAHGAV010005432">
    <property type="protein sequence ID" value="KAG6920581.1"/>
    <property type="molecule type" value="Genomic_DNA"/>
</dbReference>
<dbReference type="InterPro" id="IPR055408">
    <property type="entry name" value="HEAT_MROH2B-like"/>
</dbReference>
<dbReference type="PANTHER" id="PTHR23120:SF22">
    <property type="entry name" value="MAESTRO HEAT-LIKE REPEAT-CONTAINING PROTEIN FAMILY MEMBER 2B"/>
    <property type="match status" value="1"/>
</dbReference>
<accession>A0A8T1RVE5</accession>
<protein>
    <submittedName>
        <fullName evidence="2">Maestro heat like repeat family member 2B</fullName>
    </submittedName>
</protein>
<dbReference type="InterPro" id="IPR016024">
    <property type="entry name" value="ARM-type_fold"/>
</dbReference>
<feature type="non-terminal residue" evidence="2">
    <location>
        <position position="162"/>
    </location>
</feature>
<dbReference type="Proteomes" id="UP000765507">
    <property type="component" value="Unassembled WGS sequence"/>
</dbReference>
<keyword evidence="3" id="KW-1185">Reference proteome</keyword>
<sequence length="162" mass="18554">MYLKLTLIQNVTEISCAILETRDSQKFEFSYKLELLGSMLDFIKKEPLDSLASPVRHKAILAIGHLSKLKPSLTLEENHELLGQCFKSLFPLPPLEKMKETAEDALHLQSLYVGSLEALGKLMKTLLEEDPTTDRFQEMFQLLETWISSGKEWERERALQAS</sequence>
<dbReference type="AlphaFoldDB" id="A0A8T1RVE5"/>
<comment type="caution">
    <text evidence="2">The sequence shown here is derived from an EMBL/GenBank/DDBJ whole genome shotgun (WGS) entry which is preliminary data.</text>
</comment>
<dbReference type="PANTHER" id="PTHR23120">
    <property type="entry name" value="MAESTRO-RELATED HEAT DOMAIN-CONTAINING"/>
    <property type="match status" value="1"/>
</dbReference>
<reference evidence="2 3" key="1">
    <citation type="journal article" date="2020" name="G3 (Bethesda)">
        <title>Draft Genome of the Common Snapping Turtle, Chelydra serpentina, a Model for Phenotypic Plasticity in Reptiles.</title>
        <authorList>
            <person name="Das D."/>
            <person name="Singh S.K."/>
            <person name="Bierstedt J."/>
            <person name="Erickson A."/>
            <person name="Galli G.L.J."/>
            <person name="Crossley D.A. 2nd"/>
            <person name="Rhen T."/>
        </authorList>
    </citation>
    <scope>NUCLEOTIDE SEQUENCE [LARGE SCALE GENOMIC DNA]</scope>
    <source>
        <strain evidence="2">KW</strain>
    </source>
</reference>
<organism evidence="2 3">
    <name type="scientific">Chelydra serpentina</name>
    <name type="common">Snapping turtle</name>
    <name type="synonym">Testudo serpentina</name>
    <dbReference type="NCBI Taxonomy" id="8475"/>
    <lineage>
        <taxon>Eukaryota</taxon>
        <taxon>Metazoa</taxon>
        <taxon>Chordata</taxon>
        <taxon>Craniata</taxon>
        <taxon>Vertebrata</taxon>
        <taxon>Euteleostomi</taxon>
        <taxon>Archelosauria</taxon>
        <taxon>Testudinata</taxon>
        <taxon>Testudines</taxon>
        <taxon>Cryptodira</taxon>
        <taxon>Durocryptodira</taxon>
        <taxon>Americhelydia</taxon>
        <taxon>Chelydroidea</taxon>
        <taxon>Chelydridae</taxon>
        <taxon>Chelydra</taxon>
    </lineage>
</organism>
<dbReference type="Pfam" id="PF23210">
    <property type="entry name" value="HEAT_Maestro_2"/>
    <property type="match status" value="1"/>
</dbReference>
<proteinExistence type="predicted"/>